<dbReference type="SUPFAM" id="SSF140931">
    <property type="entry name" value="Fic-like"/>
    <property type="match status" value="1"/>
</dbReference>
<proteinExistence type="predicted"/>
<comment type="caution">
    <text evidence="2">The sequence shown here is derived from an EMBL/GenBank/DDBJ whole genome shotgun (WGS) entry which is preliminary data.</text>
</comment>
<protein>
    <submittedName>
        <fullName evidence="2">Fic family protein</fullName>
    </submittedName>
</protein>
<dbReference type="Proteomes" id="UP001501594">
    <property type="component" value="Unassembled WGS sequence"/>
</dbReference>
<dbReference type="Gene3D" id="1.10.3290.10">
    <property type="entry name" value="Fido-like domain"/>
    <property type="match status" value="1"/>
</dbReference>
<dbReference type="PANTHER" id="PTHR13504">
    <property type="entry name" value="FIDO DOMAIN-CONTAINING PROTEIN DDB_G0283145"/>
    <property type="match status" value="1"/>
</dbReference>
<keyword evidence="3" id="KW-1185">Reference proteome</keyword>
<organism evidence="2 3">
    <name type="scientific">Frondihabitans peucedani</name>
    <dbReference type="NCBI Taxonomy" id="598626"/>
    <lineage>
        <taxon>Bacteria</taxon>
        <taxon>Bacillati</taxon>
        <taxon>Actinomycetota</taxon>
        <taxon>Actinomycetes</taxon>
        <taxon>Micrococcales</taxon>
        <taxon>Microbacteriaceae</taxon>
        <taxon>Frondihabitans</taxon>
    </lineage>
</organism>
<dbReference type="RefSeq" id="WP_344795195.1">
    <property type="nucleotide sequence ID" value="NZ_BAABAU010000001.1"/>
</dbReference>
<dbReference type="PANTHER" id="PTHR13504:SF38">
    <property type="entry name" value="FIDO DOMAIN-CONTAINING PROTEIN"/>
    <property type="match status" value="1"/>
</dbReference>
<dbReference type="InterPro" id="IPR003812">
    <property type="entry name" value="Fido"/>
</dbReference>
<accession>A0ABP8E1W0</accession>
<dbReference type="Pfam" id="PF02661">
    <property type="entry name" value="Fic"/>
    <property type="match status" value="1"/>
</dbReference>
<feature type="domain" description="Fido" evidence="1">
    <location>
        <begin position="132"/>
        <end position="287"/>
    </location>
</feature>
<sequence>MTNWPAHTTRVVPWTSTSRRGTREDRMLTEVTVSIPPMIAGTRVPVIAERDLARARYEAADLERVAGGVLSPLAGFLIRMESVASSRIEHLEATPIAFARAIGGLKENASAMSMVAAGTAITKLIDASSTTVTLDEILAAHKALMQDDPDVTERSYAGRVRDMQNWIGGSQHSPRGALYVPPPPEEVPALLDDLIAFSNQDDVEPVTQAAIAHAQFESIHPFTDGNGRIGRALIGAILRRRGVTPHSVLPVASALAADTDHYFSLLTAYRTGDSSPIVTDLALCVETAAREARGTARAFAQYEAAWREQAGLRAGSAADRILPVLLSLPVFTIEQLVEALSDVPERSIYRGVQTLEEVRVVEAVTERVRGRAYAAMDVLDEFEDLDTRIRERITRLRAA</sequence>
<evidence type="ECO:0000313" key="3">
    <source>
        <dbReference type="Proteomes" id="UP001501594"/>
    </source>
</evidence>
<reference evidence="3" key="1">
    <citation type="journal article" date="2019" name="Int. J. Syst. Evol. Microbiol.">
        <title>The Global Catalogue of Microorganisms (GCM) 10K type strain sequencing project: providing services to taxonomists for standard genome sequencing and annotation.</title>
        <authorList>
            <consortium name="The Broad Institute Genomics Platform"/>
            <consortium name="The Broad Institute Genome Sequencing Center for Infectious Disease"/>
            <person name="Wu L."/>
            <person name="Ma J."/>
        </authorList>
    </citation>
    <scope>NUCLEOTIDE SEQUENCE [LARGE SCALE GENOMIC DNA]</scope>
    <source>
        <strain evidence="3">JCM 17442</strain>
    </source>
</reference>
<evidence type="ECO:0000259" key="1">
    <source>
        <dbReference type="PROSITE" id="PS51459"/>
    </source>
</evidence>
<dbReference type="EMBL" id="BAABAU010000001">
    <property type="protein sequence ID" value="GAA4266193.1"/>
    <property type="molecule type" value="Genomic_DNA"/>
</dbReference>
<name>A0ABP8E1W0_9MICO</name>
<gene>
    <name evidence="2" type="ORF">GCM10022256_18050</name>
</gene>
<dbReference type="InterPro" id="IPR036597">
    <property type="entry name" value="Fido-like_dom_sf"/>
</dbReference>
<dbReference type="InterPro" id="IPR040198">
    <property type="entry name" value="Fido_containing"/>
</dbReference>
<evidence type="ECO:0000313" key="2">
    <source>
        <dbReference type="EMBL" id="GAA4266193.1"/>
    </source>
</evidence>
<dbReference type="PROSITE" id="PS51459">
    <property type="entry name" value="FIDO"/>
    <property type="match status" value="1"/>
</dbReference>